<name>A0A816LBL1_BRANA</name>
<protein>
    <submittedName>
        <fullName evidence="2">(rape) hypothetical protein</fullName>
    </submittedName>
</protein>
<dbReference type="AlphaFoldDB" id="A0A816LBL1"/>
<evidence type="ECO:0000313" key="2">
    <source>
        <dbReference type="EMBL" id="CAF1930120.1"/>
    </source>
</evidence>
<reference evidence="2" key="1">
    <citation type="submission" date="2021-01" db="EMBL/GenBank/DDBJ databases">
        <authorList>
            <consortium name="Genoscope - CEA"/>
            <person name="William W."/>
        </authorList>
    </citation>
    <scope>NUCLEOTIDE SEQUENCE</scope>
</reference>
<proteinExistence type="predicted"/>
<feature type="region of interest" description="Disordered" evidence="1">
    <location>
        <begin position="1"/>
        <end position="24"/>
    </location>
</feature>
<dbReference type="EMBL" id="HG994369">
    <property type="protein sequence ID" value="CAF1930120.1"/>
    <property type="molecule type" value="Genomic_DNA"/>
</dbReference>
<dbReference type="Gramene" id="CDX73351">
    <property type="protein sequence ID" value="CDX73351"/>
    <property type="gene ID" value="GSBRNA2T00106505001"/>
</dbReference>
<accession>A0A816LBL1</accession>
<evidence type="ECO:0000256" key="1">
    <source>
        <dbReference type="SAM" id="MobiDB-lite"/>
    </source>
</evidence>
<sequence length="68" mass="7377">MLEGIPKLSGFPKHSKTKKGKITSGNGMSCLFCNNVMLVMKVLSPMVKVLRLVDGEMISSLSFIMVSS</sequence>
<dbReference type="Proteomes" id="UP001295469">
    <property type="component" value="Chromosome C05"/>
</dbReference>
<organism evidence="2">
    <name type="scientific">Brassica napus</name>
    <name type="common">Rape</name>
    <dbReference type="NCBI Taxonomy" id="3708"/>
    <lineage>
        <taxon>Eukaryota</taxon>
        <taxon>Viridiplantae</taxon>
        <taxon>Streptophyta</taxon>
        <taxon>Embryophyta</taxon>
        <taxon>Tracheophyta</taxon>
        <taxon>Spermatophyta</taxon>
        <taxon>Magnoliopsida</taxon>
        <taxon>eudicotyledons</taxon>
        <taxon>Gunneridae</taxon>
        <taxon>Pentapetalae</taxon>
        <taxon>rosids</taxon>
        <taxon>malvids</taxon>
        <taxon>Brassicales</taxon>
        <taxon>Brassicaceae</taxon>
        <taxon>Brassiceae</taxon>
        <taxon>Brassica</taxon>
    </lineage>
</organism>
<gene>
    <name evidence="2" type="ORF">DARMORV10_C05P36950.1</name>
</gene>